<dbReference type="AlphaFoldDB" id="U5ENN6"/>
<evidence type="ECO:0000259" key="2">
    <source>
        <dbReference type="PROSITE" id="PS51465"/>
    </source>
</evidence>
<dbReference type="CDD" id="cd00104">
    <property type="entry name" value="KAZAL_FS"/>
    <property type="match status" value="1"/>
</dbReference>
<evidence type="ECO:0000313" key="3">
    <source>
        <dbReference type="EMBL" id="JAB54834.1"/>
    </source>
</evidence>
<sequence length="146" mass="16892">MSYFCYKILVLIAVFTSLSNGQSFGYFNPNPRYPNNNYFNYLNDFGYNFYSQNNFHLPNRNNNKRQFEFFESVTQQPVTTPVPTPVQRPRQFYICFSACGTLSQYNPVCGDDNTTYHNADKLACANRCGAFPRVNIRRDGVCPRIG</sequence>
<name>U5ENN6_9DIPT</name>
<dbReference type="PROSITE" id="PS51465">
    <property type="entry name" value="KAZAL_2"/>
    <property type="match status" value="1"/>
</dbReference>
<proteinExistence type="evidence at transcript level"/>
<feature type="domain" description="Kazal-like" evidence="2">
    <location>
        <begin position="89"/>
        <end position="144"/>
    </location>
</feature>
<evidence type="ECO:0000256" key="1">
    <source>
        <dbReference type="SAM" id="SignalP"/>
    </source>
</evidence>
<dbReference type="EMBL" id="GANO01005037">
    <property type="protein sequence ID" value="JAB54834.1"/>
    <property type="molecule type" value="mRNA"/>
</dbReference>
<dbReference type="Pfam" id="PF00050">
    <property type="entry name" value="Kazal_1"/>
    <property type="match status" value="1"/>
</dbReference>
<reference evidence="3" key="1">
    <citation type="journal article" date="2014" name="Insect Biochem. Mol. Biol.">
        <title>An insight into the sialome of the frog biting fly, Corethrella appendiculata.</title>
        <authorList>
            <person name="Ribeiro J.M.C."/>
            <person name="Chagas A.C."/>
            <person name="Pham V.M."/>
            <person name="Lounibos L.P."/>
            <person name="Calvo E."/>
        </authorList>
    </citation>
    <scope>NUCLEOTIDE SEQUENCE</scope>
    <source>
        <tissue evidence="3">Salivary glands</tissue>
    </source>
</reference>
<dbReference type="InterPro" id="IPR039932">
    <property type="entry name" value="Spink4-like"/>
</dbReference>
<feature type="chain" id="PRO_5004660061" evidence="1">
    <location>
        <begin position="22"/>
        <end position="146"/>
    </location>
</feature>
<protein>
    <submittedName>
        <fullName evidence="3">Putative kazal type serine protease inhibitor</fullName>
    </submittedName>
</protein>
<dbReference type="InterPro" id="IPR002350">
    <property type="entry name" value="Kazal_dom"/>
</dbReference>
<dbReference type="PANTHER" id="PTHR21179:SF1">
    <property type="entry name" value="KAZ1-TYPE SERINE PROTEASE INHIBITOR-LIKE PROTEIN TYPE EPSILON-RELATED"/>
    <property type="match status" value="1"/>
</dbReference>
<dbReference type="GO" id="GO:0004867">
    <property type="term" value="F:serine-type endopeptidase inhibitor activity"/>
    <property type="evidence" value="ECO:0007669"/>
    <property type="project" value="InterPro"/>
</dbReference>
<feature type="signal peptide" evidence="1">
    <location>
        <begin position="1"/>
        <end position="21"/>
    </location>
</feature>
<dbReference type="SUPFAM" id="SSF100895">
    <property type="entry name" value="Kazal-type serine protease inhibitors"/>
    <property type="match status" value="1"/>
</dbReference>
<organism evidence="3">
    <name type="scientific">Corethrella appendiculata</name>
    <dbReference type="NCBI Taxonomy" id="1370023"/>
    <lineage>
        <taxon>Eukaryota</taxon>
        <taxon>Metazoa</taxon>
        <taxon>Ecdysozoa</taxon>
        <taxon>Arthropoda</taxon>
        <taxon>Hexapoda</taxon>
        <taxon>Insecta</taxon>
        <taxon>Pterygota</taxon>
        <taxon>Neoptera</taxon>
        <taxon>Endopterygota</taxon>
        <taxon>Diptera</taxon>
        <taxon>Nematocera</taxon>
        <taxon>Culicoidea</taxon>
        <taxon>Chaoboridae</taxon>
        <taxon>Corethrella</taxon>
    </lineage>
</organism>
<accession>U5ENN6</accession>
<dbReference type="PANTHER" id="PTHR21179">
    <property type="entry name" value="SERINE-TYPE ENDOPEPTIDASE INHIBITOR"/>
    <property type="match status" value="1"/>
</dbReference>
<dbReference type="Gene3D" id="3.30.60.30">
    <property type="match status" value="1"/>
</dbReference>
<dbReference type="InterPro" id="IPR036058">
    <property type="entry name" value="Kazal_dom_sf"/>
</dbReference>
<keyword evidence="1" id="KW-0732">Signal</keyword>